<gene>
    <name evidence="2" type="ORF">HYH03_003097</name>
</gene>
<dbReference type="Proteomes" id="UP000612055">
    <property type="component" value="Unassembled WGS sequence"/>
</dbReference>
<evidence type="ECO:0000313" key="3">
    <source>
        <dbReference type="Proteomes" id="UP000612055"/>
    </source>
</evidence>
<sequence length="520" mass="53678">MAWVRCIRPSLASRLTKLKIEAADRDDGDEGDEVMAERMAAVIPIITQLQELDVDEQAKFKTYSMRQVLDGLAPSVRHVSIGRALLAVDAQHTAGMRFTLAGGTLQRLTIVIDAGHWILYEKGRPRGSPEAWEIASFLAEVVLPSRALGPRLPRLDLDLALAAGVWDDGEGGFQIEHKALQLLARCDSVRWKAADATDSAAEGLAAAIRLYGMPEEVVGWAGSMSTRVRVHLWGSPSGAGNSIAEGGGAGGGGAGSSGAGSSGAGGGGSGGGGSGGGGSVPPPLPLASLLERALGRVVSAGSGAAEGGVGAAPAKCPPALSLRDAIASEGSNGRCGVGFRGGNAEAQTQAHEDHPHDLLLRGPALSAAAPADMRACVDELCRRVQLKGPHRAPWGRSKPCILFYQPLPPAGAVLVRCSSAAAGEAVRVEARRGWPPAGGDGVGGSGVPLAECEALPTKQRLSQALSQVLQAAWDGEEPGGPSADVAELERLTWLTESLKGLRELPKPVRTTWEYSMSTGF</sequence>
<proteinExistence type="predicted"/>
<feature type="region of interest" description="Disordered" evidence="1">
    <location>
        <begin position="243"/>
        <end position="286"/>
    </location>
</feature>
<name>A0A835YDL2_9CHLO</name>
<keyword evidence="3" id="KW-1185">Reference proteome</keyword>
<organism evidence="2 3">
    <name type="scientific">Edaphochlamys debaryana</name>
    <dbReference type="NCBI Taxonomy" id="47281"/>
    <lineage>
        <taxon>Eukaryota</taxon>
        <taxon>Viridiplantae</taxon>
        <taxon>Chlorophyta</taxon>
        <taxon>core chlorophytes</taxon>
        <taxon>Chlorophyceae</taxon>
        <taxon>CS clade</taxon>
        <taxon>Chlamydomonadales</taxon>
        <taxon>Chlamydomonadales incertae sedis</taxon>
        <taxon>Edaphochlamys</taxon>
    </lineage>
</organism>
<feature type="compositionally biased region" description="Gly residues" evidence="1">
    <location>
        <begin position="245"/>
        <end position="279"/>
    </location>
</feature>
<protein>
    <submittedName>
        <fullName evidence="2">Uncharacterized protein</fullName>
    </submittedName>
</protein>
<evidence type="ECO:0000256" key="1">
    <source>
        <dbReference type="SAM" id="MobiDB-lite"/>
    </source>
</evidence>
<accession>A0A835YDL2</accession>
<comment type="caution">
    <text evidence="2">The sequence shown here is derived from an EMBL/GenBank/DDBJ whole genome shotgun (WGS) entry which is preliminary data.</text>
</comment>
<evidence type="ECO:0000313" key="2">
    <source>
        <dbReference type="EMBL" id="KAG2498906.1"/>
    </source>
</evidence>
<reference evidence="2" key="1">
    <citation type="journal article" date="2020" name="bioRxiv">
        <title>Comparative genomics of Chlamydomonas.</title>
        <authorList>
            <person name="Craig R.J."/>
            <person name="Hasan A.R."/>
            <person name="Ness R.W."/>
            <person name="Keightley P.D."/>
        </authorList>
    </citation>
    <scope>NUCLEOTIDE SEQUENCE</scope>
    <source>
        <strain evidence="2">CCAP 11/70</strain>
    </source>
</reference>
<dbReference type="AlphaFoldDB" id="A0A835YDL2"/>
<dbReference type="EMBL" id="JAEHOE010000008">
    <property type="protein sequence ID" value="KAG2498906.1"/>
    <property type="molecule type" value="Genomic_DNA"/>
</dbReference>